<comment type="cofactor">
    <cofactor evidence="1">
        <name>pyridoxal 5'-phosphate</name>
        <dbReference type="ChEBI" id="CHEBI:597326"/>
    </cofactor>
</comment>
<sequence length="324" mass="34494">MKPLTGYHPFAQQSSQRICADITECIGNTPMIELSRLANLQNFAGRVLAKAEFFNPMSSVKDRPAYAMLQNLMASPDFSEHTQIIEATSGNNGVSCAWLCAIYEIPLTIVIPEHMSIERQKMIKHFGAKVVTTPKHLGTKGAIDLATRMVAEQPHAVMLDQFANNANPQCHANSTGQEILQATGGNVDVIVAGVGTGGTLSGIAKTLKQYNKSIQVVAVEPANCPVLSKGQSGVHGIQGLSSGHVPDTLSRELIDTIITVEDDEAIAFARLLARTEGLAVGISSGANVCAAASLAVRPDYADKTIVTILADTAERYYSTGLFSQ</sequence>
<comment type="pathway">
    <text evidence="2">Amino-acid biosynthesis; L-cysteine biosynthesis; L-cysteine from L-serine: step 2/2.</text>
</comment>
<evidence type="ECO:0000313" key="8">
    <source>
        <dbReference type="Proteomes" id="UP001234343"/>
    </source>
</evidence>
<evidence type="ECO:0000256" key="4">
    <source>
        <dbReference type="ARBA" id="ARBA00022898"/>
    </source>
</evidence>
<keyword evidence="8" id="KW-1185">Reference proteome</keyword>
<reference evidence="7 8" key="1">
    <citation type="submission" date="2023-06" db="EMBL/GenBank/DDBJ databases">
        <title>Alteromonas sp. ASW11-36 isolated from intertidal sand.</title>
        <authorList>
            <person name="Li Y."/>
        </authorList>
    </citation>
    <scope>NUCLEOTIDE SEQUENCE [LARGE SCALE GENOMIC DNA]</scope>
    <source>
        <strain evidence="7 8">ASW11-36</strain>
    </source>
</reference>
<dbReference type="NCBIfam" id="TIGR01139">
    <property type="entry name" value="cysK"/>
    <property type="match status" value="1"/>
</dbReference>
<dbReference type="InterPro" id="IPR036052">
    <property type="entry name" value="TrpB-like_PALP_sf"/>
</dbReference>
<organism evidence="7 8">
    <name type="scientific">Alteromonas arenosi</name>
    <dbReference type="NCBI Taxonomy" id="3055817"/>
    <lineage>
        <taxon>Bacteria</taxon>
        <taxon>Pseudomonadati</taxon>
        <taxon>Pseudomonadota</taxon>
        <taxon>Gammaproteobacteria</taxon>
        <taxon>Alteromonadales</taxon>
        <taxon>Alteromonadaceae</taxon>
        <taxon>Alteromonas/Salinimonas group</taxon>
        <taxon>Alteromonas</taxon>
    </lineage>
</organism>
<gene>
    <name evidence="7" type="primary">cysK</name>
    <name evidence="7" type="ORF">QTP81_09630</name>
</gene>
<name>A0ABT7SXE5_9ALTE</name>
<evidence type="ECO:0000256" key="3">
    <source>
        <dbReference type="ARBA" id="ARBA00012681"/>
    </source>
</evidence>
<dbReference type="Proteomes" id="UP001234343">
    <property type="component" value="Unassembled WGS sequence"/>
</dbReference>
<evidence type="ECO:0000313" key="7">
    <source>
        <dbReference type="EMBL" id="MDM7860855.1"/>
    </source>
</evidence>
<dbReference type="EC" id="2.5.1.47" evidence="3"/>
<dbReference type="GO" id="GO:0004124">
    <property type="term" value="F:cysteine synthase activity"/>
    <property type="evidence" value="ECO:0007669"/>
    <property type="project" value="UniProtKB-EC"/>
</dbReference>
<dbReference type="InterPro" id="IPR001926">
    <property type="entry name" value="TrpB-like_PALP"/>
</dbReference>
<evidence type="ECO:0000256" key="5">
    <source>
        <dbReference type="ARBA" id="ARBA00047931"/>
    </source>
</evidence>
<evidence type="ECO:0000259" key="6">
    <source>
        <dbReference type="Pfam" id="PF00291"/>
    </source>
</evidence>
<dbReference type="InterPro" id="IPR005859">
    <property type="entry name" value="CysK"/>
</dbReference>
<evidence type="ECO:0000256" key="2">
    <source>
        <dbReference type="ARBA" id="ARBA00004962"/>
    </source>
</evidence>
<proteinExistence type="predicted"/>
<dbReference type="InterPro" id="IPR050214">
    <property type="entry name" value="Cys_Synth/Cystath_Beta-Synth"/>
</dbReference>
<dbReference type="Pfam" id="PF00291">
    <property type="entry name" value="PALP"/>
    <property type="match status" value="1"/>
</dbReference>
<dbReference type="EMBL" id="JAUCBP010000007">
    <property type="protein sequence ID" value="MDM7860855.1"/>
    <property type="molecule type" value="Genomic_DNA"/>
</dbReference>
<protein>
    <recommendedName>
        <fullName evidence="3">cysteine synthase</fullName>
        <ecNumber evidence="3">2.5.1.47</ecNumber>
    </recommendedName>
</protein>
<dbReference type="InterPro" id="IPR005856">
    <property type="entry name" value="Cys_synth"/>
</dbReference>
<dbReference type="RefSeq" id="WP_289365140.1">
    <property type="nucleotide sequence ID" value="NZ_JAUCBP010000007.1"/>
</dbReference>
<dbReference type="PANTHER" id="PTHR10314">
    <property type="entry name" value="CYSTATHIONINE BETA-SYNTHASE"/>
    <property type="match status" value="1"/>
</dbReference>
<keyword evidence="4" id="KW-0663">Pyridoxal phosphate</keyword>
<dbReference type="SUPFAM" id="SSF53686">
    <property type="entry name" value="Tryptophan synthase beta subunit-like PLP-dependent enzymes"/>
    <property type="match status" value="1"/>
</dbReference>
<dbReference type="NCBIfam" id="TIGR01136">
    <property type="entry name" value="cysKM"/>
    <property type="match status" value="1"/>
</dbReference>
<comment type="caution">
    <text evidence="7">The sequence shown here is derived from an EMBL/GenBank/DDBJ whole genome shotgun (WGS) entry which is preliminary data.</text>
</comment>
<dbReference type="Gene3D" id="3.40.50.1100">
    <property type="match status" value="2"/>
</dbReference>
<comment type="catalytic activity">
    <reaction evidence="5">
        <text>O-acetyl-L-serine + hydrogen sulfide = L-cysteine + acetate</text>
        <dbReference type="Rhea" id="RHEA:14829"/>
        <dbReference type="ChEBI" id="CHEBI:29919"/>
        <dbReference type="ChEBI" id="CHEBI:30089"/>
        <dbReference type="ChEBI" id="CHEBI:35235"/>
        <dbReference type="ChEBI" id="CHEBI:58340"/>
        <dbReference type="EC" id="2.5.1.47"/>
    </reaction>
</comment>
<accession>A0ABT7SXE5</accession>
<keyword evidence="7" id="KW-0808">Transferase</keyword>
<dbReference type="CDD" id="cd01561">
    <property type="entry name" value="CBS_like"/>
    <property type="match status" value="1"/>
</dbReference>
<feature type="domain" description="Tryptophan synthase beta chain-like PALP" evidence="6">
    <location>
        <begin position="22"/>
        <end position="311"/>
    </location>
</feature>
<evidence type="ECO:0000256" key="1">
    <source>
        <dbReference type="ARBA" id="ARBA00001933"/>
    </source>
</evidence>